<gene>
    <name evidence="3" type="ORF">OCTVUL_1B018118</name>
</gene>
<keyword evidence="4" id="KW-1185">Reference proteome</keyword>
<protein>
    <submittedName>
        <fullName evidence="3">Uncharacterized protein</fullName>
    </submittedName>
</protein>
<feature type="compositionally biased region" description="Low complexity" evidence="1">
    <location>
        <begin position="183"/>
        <end position="196"/>
    </location>
</feature>
<accession>A0AA36BAV1</accession>
<sequence length="333" mass="37888">MHLCIPFSEPAIWLKDNDEKRKQVTYPFCGSGDDIMNRIFILLFLLQIVYSSVAQNYQNKTNSKFSQPIPMNKCEMGSRPSFDFCTPQIDPVKELKLNETVKNILKALVSAWTLESIYLENLNTSTTYRCDLDYPDADKKGCKLKVEDHEIKPTIPTTLYSSTQNIMTITTVDEQTDSEEDTSTSVFDTNTTSSTNDRTKTSANATSTKDRKITIILCSVLIPTIVLLCMLCIIVTSYKRFKSYLISEEMTEKSTTRTCLPEEIELQANNTLKQQAAKILPPNNAHSIRNDPCMMENELYSVENDLYLVENDTYSIAKDRSHTHKKSNSLNQS</sequence>
<dbReference type="AlphaFoldDB" id="A0AA36BAV1"/>
<feature type="transmembrane region" description="Helical" evidence="2">
    <location>
        <begin position="35"/>
        <end position="54"/>
    </location>
</feature>
<keyword evidence="2" id="KW-0812">Transmembrane</keyword>
<keyword evidence="2" id="KW-0472">Membrane</keyword>
<evidence type="ECO:0000256" key="2">
    <source>
        <dbReference type="SAM" id="Phobius"/>
    </source>
</evidence>
<feature type="region of interest" description="Disordered" evidence="1">
    <location>
        <begin position="173"/>
        <end position="204"/>
    </location>
</feature>
<reference evidence="3" key="1">
    <citation type="submission" date="2023-08" db="EMBL/GenBank/DDBJ databases">
        <authorList>
            <person name="Alioto T."/>
            <person name="Alioto T."/>
            <person name="Gomez Garrido J."/>
        </authorList>
    </citation>
    <scope>NUCLEOTIDE SEQUENCE</scope>
</reference>
<feature type="transmembrane region" description="Helical" evidence="2">
    <location>
        <begin position="213"/>
        <end position="238"/>
    </location>
</feature>
<evidence type="ECO:0000256" key="1">
    <source>
        <dbReference type="SAM" id="MobiDB-lite"/>
    </source>
</evidence>
<proteinExistence type="predicted"/>
<dbReference type="EMBL" id="OX597825">
    <property type="protein sequence ID" value="CAI9731026.1"/>
    <property type="molecule type" value="Genomic_DNA"/>
</dbReference>
<evidence type="ECO:0000313" key="3">
    <source>
        <dbReference type="EMBL" id="CAI9731026.1"/>
    </source>
</evidence>
<organism evidence="3 4">
    <name type="scientific">Octopus vulgaris</name>
    <name type="common">Common octopus</name>
    <dbReference type="NCBI Taxonomy" id="6645"/>
    <lineage>
        <taxon>Eukaryota</taxon>
        <taxon>Metazoa</taxon>
        <taxon>Spiralia</taxon>
        <taxon>Lophotrochozoa</taxon>
        <taxon>Mollusca</taxon>
        <taxon>Cephalopoda</taxon>
        <taxon>Coleoidea</taxon>
        <taxon>Octopodiformes</taxon>
        <taxon>Octopoda</taxon>
        <taxon>Incirrata</taxon>
        <taxon>Octopodidae</taxon>
        <taxon>Octopus</taxon>
    </lineage>
</organism>
<dbReference type="Proteomes" id="UP001162480">
    <property type="component" value="Chromosome 12"/>
</dbReference>
<keyword evidence="2" id="KW-1133">Transmembrane helix</keyword>
<name>A0AA36BAV1_OCTVU</name>
<evidence type="ECO:0000313" key="4">
    <source>
        <dbReference type="Proteomes" id="UP001162480"/>
    </source>
</evidence>